<feature type="region of interest" description="Disordered" evidence="4">
    <location>
        <begin position="104"/>
        <end position="125"/>
    </location>
</feature>
<dbReference type="NCBIfam" id="TIGR00621">
    <property type="entry name" value="ssb"/>
    <property type="match status" value="1"/>
</dbReference>
<evidence type="ECO:0000256" key="2">
    <source>
        <dbReference type="HAMAP-Rule" id="MF_00984"/>
    </source>
</evidence>
<evidence type="ECO:0000256" key="4">
    <source>
        <dbReference type="SAM" id="MobiDB-lite"/>
    </source>
</evidence>
<dbReference type="GO" id="GO:0006260">
    <property type="term" value="P:DNA replication"/>
    <property type="evidence" value="ECO:0007669"/>
    <property type="project" value="InterPro"/>
</dbReference>
<gene>
    <name evidence="5" type="ORF">G3N56_11615</name>
</gene>
<dbReference type="CDD" id="cd04496">
    <property type="entry name" value="SSB_OBF"/>
    <property type="match status" value="1"/>
</dbReference>
<dbReference type="RefSeq" id="WP_163302431.1">
    <property type="nucleotide sequence ID" value="NZ_JAAGRQ010000046.1"/>
</dbReference>
<comment type="subunit">
    <text evidence="2">Homotetramer.</text>
</comment>
<dbReference type="GO" id="GO:0003697">
    <property type="term" value="F:single-stranded DNA binding"/>
    <property type="evidence" value="ECO:0007669"/>
    <property type="project" value="UniProtKB-UniRule"/>
</dbReference>
<proteinExistence type="inferred from homology"/>
<feature type="DNA-binding region" evidence="2">
    <location>
        <begin position="48"/>
        <end position="54"/>
    </location>
</feature>
<evidence type="ECO:0000256" key="3">
    <source>
        <dbReference type="PIRNR" id="PIRNR002070"/>
    </source>
</evidence>
<keyword evidence="1 2" id="KW-0238">DNA-binding</keyword>
<dbReference type="PANTHER" id="PTHR10302:SF27">
    <property type="entry name" value="SINGLE-STRANDED DNA-BINDING PROTEIN"/>
    <property type="match status" value="1"/>
</dbReference>
<dbReference type="PROSITE" id="PS50935">
    <property type="entry name" value="SSB"/>
    <property type="match status" value="1"/>
</dbReference>
<dbReference type="InterPro" id="IPR000424">
    <property type="entry name" value="Primosome_PriB/ssb"/>
</dbReference>
<evidence type="ECO:0000313" key="5">
    <source>
        <dbReference type="EMBL" id="NDY57389.1"/>
    </source>
</evidence>
<name>A0A7K3NQA2_9BACT</name>
<dbReference type="InterPro" id="IPR011344">
    <property type="entry name" value="ssDNA-bd"/>
</dbReference>
<dbReference type="PIRSF" id="PIRSF002070">
    <property type="entry name" value="SSB"/>
    <property type="match status" value="1"/>
</dbReference>
<sequence>MNKVTLIGRLGVQPRGGSINGTTFSNFSIATHEHYKDVFGNRVERTTWHRIVVFGRAAQFANDYLDKGRNVLVEGRMNYRQYQDRDGVERVVAEVVARQVQALDAKGKSGGDDEHGTAPAGHLLH</sequence>
<dbReference type="Proteomes" id="UP000469724">
    <property type="component" value="Unassembled WGS sequence"/>
</dbReference>
<dbReference type="Pfam" id="PF00436">
    <property type="entry name" value="SSB"/>
    <property type="match status" value="1"/>
</dbReference>
<feature type="compositionally biased region" description="Basic and acidic residues" evidence="4">
    <location>
        <begin position="105"/>
        <end position="116"/>
    </location>
</feature>
<dbReference type="HAMAP" id="MF_00984">
    <property type="entry name" value="SSB"/>
    <property type="match status" value="1"/>
</dbReference>
<dbReference type="PANTHER" id="PTHR10302">
    <property type="entry name" value="SINGLE-STRANDED DNA-BINDING PROTEIN"/>
    <property type="match status" value="1"/>
</dbReference>
<dbReference type="AlphaFoldDB" id="A0A7K3NQA2"/>
<keyword evidence="6" id="KW-1185">Reference proteome</keyword>
<dbReference type="GO" id="GO:0009295">
    <property type="term" value="C:nucleoid"/>
    <property type="evidence" value="ECO:0007669"/>
    <property type="project" value="TreeGrafter"/>
</dbReference>
<evidence type="ECO:0000256" key="1">
    <source>
        <dbReference type="ARBA" id="ARBA00023125"/>
    </source>
</evidence>
<comment type="caution">
    <text evidence="2">Lacks conserved residue(s) required for the propagation of feature annotation.</text>
</comment>
<dbReference type="EMBL" id="JAAGRQ010000046">
    <property type="protein sequence ID" value="NDY57389.1"/>
    <property type="molecule type" value="Genomic_DNA"/>
</dbReference>
<accession>A0A7K3NQA2</accession>
<dbReference type="SUPFAM" id="SSF50249">
    <property type="entry name" value="Nucleic acid-binding proteins"/>
    <property type="match status" value="1"/>
</dbReference>
<dbReference type="Gene3D" id="2.40.50.140">
    <property type="entry name" value="Nucleic acid-binding proteins"/>
    <property type="match status" value="1"/>
</dbReference>
<dbReference type="InterPro" id="IPR012340">
    <property type="entry name" value="NA-bd_OB-fold"/>
</dbReference>
<comment type="caution">
    <text evidence="5">The sequence shown here is derived from an EMBL/GenBank/DDBJ whole genome shotgun (WGS) entry which is preliminary data.</text>
</comment>
<organism evidence="5 6">
    <name type="scientific">Desulfolutivibrio sulfodismutans</name>
    <dbReference type="NCBI Taxonomy" id="63561"/>
    <lineage>
        <taxon>Bacteria</taxon>
        <taxon>Pseudomonadati</taxon>
        <taxon>Thermodesulfobacteriota</taxon>
        <taxon>Desulfovibrionia</taxon>
        <taxon>Desulfovibrionales</taxon>
        <taxon>Desulfovibrionaceae</taxon>
        <taxon>Desulfolutivibrio</taxon>
    </lineage>
</organism>
<protein>
    <recommendedName>
        <fullName evidence="2 3">Single-stranded DNA-binding protein</fullName>
        <shortName evidence="2">SSB</shortName>
    </recommendedName>
</protein>
<reference evidence="5 6" key="1">
    <citation type="submission" date="2020-02" db="EMBL/GenBank/DDBJ databases">
        <title>Comparative genomics of sulfur disproportionating microorganisms.</title>
        <authorList>
            <person name="Ward L.M."/>
            <person name="Bertran E."/>
            <person name="Johnston D.T."/>
        </authorList>
    </citation>
    <scope>NUCLEOTIDE SEQUENCE [LARGE SCALE GENOMIC DNA]</scope>
    <source>
        <strain evidence="5 6">DSM 3696</strain>
    </source>
</reference>
<evidence type="ECO:0000313" key="6">
    <source>
        <dbReference type="Proteomes" id="UP000469724"/>
    </source>
</evidence>